<dbReference type="Proteomes" id="UP001597094">
    <property type="component" value="Unassembled WGS sequence"/>
</dbReference>
<keyword evidence="1" id="KW-0812">Transmembrane</keyword>
<feature type="transmembrane region" description="Helical" evidence="1">
    <location>
        <begin position="101"/>
        <end position="118"/>
    </location>
</feature>
<protein>
    <recommendedName>
        <fullName evidence="2">LiaF transmembrane domain-containing protein</fullName>
    </recommendedName>
</protein>
<reference evidence="4" key="1">
    <citation type="journal article" date="2019" name="Int. J. Syst. Evol. Microbiol.">
        <title>The Global Catalogue of Microorganisms (GCM) 10K type strain sequencing project: providing services to taxonomists for standard genome sequencing and annotation.</title>
        <authorList>
            <consortium name="The Broad Institute Genomics Platform"/>
            <consortium name="The Broad Institute Genome Sequencing Center for Infectious Disease"/>
            <person name="Wu L."/>
            <person name="Ma J."/>
        </authorList>
    </citation>
    <scope>NUCLEOTIDE SEQUENCE [LARGE SCALE GENOMIC DNA]</scope>
    <source>
        <strain evidence="4">JCM 31319</strain>
    </source>
</reference>
<organism evidence="3 4">
    <name type="scientific">Pontibacter rugosus</name>
    <dbReference type="NCBI Taxonomy" id="1745966"/>
    <lineage>
        <taxon>Bacteria</taxon>
        <taxon>Pseudomonadati</taxon>
        <taxon>Bacteroidota</taxon>
        <taxon>Cytophagia</taxon>
        <taxon>Cytophagales</taxon>
        <taxon>Hymenobacteraceae</taxon>
        <taxon>Pontibacter</taxon>
    </lineage>
</organism>
<feature type="transmembrane region" description="Helical" evidence="1">
    <location>
        <begin position="27"/>
        <end position="43"/>
    </location>
</feature>
<dbReference type="RefSeq" id="WP_377522325.1">
    <property type="nucleotide sequence ID" value="NZ_JBHTLD010000006.1"/>
</dbReference>
<evidence type="ECO:0000313" key="4">
    <source>
        <dbReference type="Proteomes" id="UP001597094"/>
    </source>
</evidence>
<comment type="caution">
    <text evidence="3">The sequence shown here is derived from an EMBL/GenBank/DDBJ whole genome shotgun (WGS) entry which is preliminary data.</text>
</comment>
<keyword evidence="4" id="KW-1185">Reference proteome</keyword>
<evidence type="ECO:0000256" key="1">
    <source>
        <dbReference type="SAM" id="Phobius"/>
    </source>
</evidence>
<keyword evidence="1" id="KW-1133">Transmembrane helix</keyword>
<dbReference type="PANTHER" id="PTHR40763:SF5">
    <property type="entry name" value="MEMBRANE PROTEIN"/>
    <property type="match status" value="1"/>
</dbReference>
<feature type="domain" description="LiaF transmembrane" evidence="2">
    <location>
        <begin position="29"/>
        <end position="122"/>
    </location>
</feature>
<feature type="transmembrane region" description="Helical" evidence="1">
    <location>
        <begin position="49"/>
        <end position="70"/>
    </location>
</feature>
<feature type="transmembrane region" description="Helical" evidence="1">
    <location>
        <begin position="77"/>
        <end position="95"/>
    </location>
</feature>
<keyword evidence="1" id="KW-0472">Membrane</keyword>
<dbReference type="EMBL" id="JBHTLD010000006">
    <property type="protein sequence ID" value="MFD1184844.1"/>
    <property type="molecule type" value="Genomic_DNA"/>
</dbReference>
<dbReference type="PANTHER" id="PTHR40763">
    <property type="entry name" value="MEMBRANE PROTEIN-RELATED"/>
    <property type="match status" value="1"/>
</dbReference>
<name>A0ABW3SJN8_9BACT</name>
<proteinExistence type="predicted"/>
<dbReference type="Pfam" id="PF22570">
    <property type="entry name" value="LiaF-TM"/>
    <property type="match status" value="1"/>
</dbReference>
<dbReference type="InterPro" id="IPR054331">
    <property type="entry name" value="LiaF_TM"/>
</dbReference>
<accession>A0ABW3SJN8</accession>
<sequence>MENQKQTPNSNYDSHWESPRGNGSGKVMAGMLLVAVGIIILLAKLNLLFLPYWVFSWEVLLIVIGLFLGFKHSFQKPGWIILVLIGSIFLADDLIDNFDMHIYFWPIILIGIGLWVMLKPRRDYPRRFRSKKTVATASVASEPSPLQNQNFSTGYAASNSASSEEVVDVTAILGGIKKNIVSKNFKGGEVVSVFGGTELNLSQADMQHPVVLEATQIFGGTTLIIPPHWEVKSEMVAILGGIDDKRPVLPGGYDPNKAIILRGTSLFGGLQIKSY</sequence>
<evidence type="ECO:0000259" key="2">
    <source>
        <dbReference type="Pfam" id="PF22570"/>
    </source>
</evidence>
<gene>
    <name evidence="3" type="ORF">ACFQ2O_01405</name>
</gene>
<evidence type="ECO:0000313" key="3">
    <source>
        <dbReference type="EMBL" id="MFD1184844.1"/>
    </source>
</evidence>